<dbReference type="SUPFAM" id="SSF47413">
    <property type="entry name" value="lambda repressor-like DNA-binding domains"/>
    <property type="match status" value="1"/>
</dbReference>
<dbReference type="EMBL" id="JAUSQZ010000001">
    <property type="protein sequence ID" value="MDP9830715.1"/>
    <property type="molecule type" value="Genomic_DNA"/>
</dbReference>
<dbReference type="RefSeq" id="WP_307249787.1">
    <property type="nucleotide sequence ID" value="NZ_JAUSQZ010000001.1"/>
</dbReference>
<comment type="caution">
    <text evidence="3">The sequence shown here is derived from an EMBL/GenBank/DDBJ whole genome shotgun (WGS) entry which is preliminary data.</text>
</comment>
<evidence type="ECO:0000313" key="3">
    <source>
        <dbReference type="EMBL" id="MDP9830715.1"/>
    </source>
</evidence>
<evidence type="ECO:0000259" key="2">
    <source>
        <dbReference type="SMART" id="SM00530"/>
    </source>
</evidence>
<feature type="compositionally biased region" description="Acidic residues" evidence="1">
    <location>
        <begin position="295"/>
        <end position="305"/>
    </location>
</feature>
<dbReference type="SMART" id="SM00530">
    <property type="entry name" value="HTH_XRE"/>
    <property type="match status" value="1"/>
</dbReference>
<dbReference type="InterPro" id="IPR010982">
    <property type="entry name" value="Lambda_DNA-bd_dom_sf"/>
</dbReference>
<dbReference type="InterPro" id="IPR001387">
    <property type="entry name" value="Cro/C1-type_HTH"/>
</dbReference>
<feature type="region of interest" description="Disordered" evidence="1">
    <location>
        <begin position="282"/>
        <end position="319"/>
    </location>
</feature>
<dbReference type="CDD" id="cd00093">
    <property type="entry name" value="HTH_XRE"/>
    <property type="match status" value="1"/>
</dbReference>
<dbReference type="PANTHER" id="PTHR35010">
    <property type="entry name" value="BLL4672 PROTEIN-RELATED"/>
    <property type="match status" value="1"/>
</dbReference>
<dbReference type="InterPro" id="IPR041413">
    <property type="entry name" value="MLTR_LBD"/>
</dbReference>
<dbReference type="Pfam" id="PF17765">
    <property type="entry name" value="MLTR_LBD"/>
    <property type="match status" value="1"/>
</dbReference>
<evidence type="ECO:0000256" key="1">
    <source>
        <dbReference type="SAM" id="MobiDB-lite"/>
    </source>
</evidence>
<sequence>MSGRNEEARHFLATRRARVTPEQAGLKRYGGQRRVPGLRREEVAMLAGVSADYYARLEKGNLGGVSDGVLDAVASALQLGEAERVYLYDLARAANTHGPRPRRLPPTTIRPSLQLVLDSMNSAAAFVRNGRLDVLGTNALARALYSPVFDSPTRPSPGSPPNIARFHFLDPAGPDFFPDRETSENTSVQLLRAEAGRRPHDRRLTDLVGELCTRSENFARRWAAHDVRHHRAGLKRFRHPVVGELSVAFEAMELPADDGLTMTVYTAEPGSRDAEQLQLLASWAATQVSPRPDESSVESSDENPDEPARSAPAGSPDSA</sequence>
<organism evidence="3 4">
    <name type="scientific">Kineosporia succinea</name>
    <dbReference type="NCBI Taxonomy" id="84632"/>
    <lineage>
        <taxon>Bacteria</taxon>
        <taxon>Bacillati</taxon>
        <taxon>Actinomycetota</taxon>
        <taxon>Actinomycetes</taxon>
        <taxon>Kineosporiales</taxon>
        <taxon>Kineosporiaceae</taxon>
        <taxon>Kineosporia</taxon>
    </lineage>
</organism>
<dbReference type="Gene3D" id="3.30.450.180">
    <property type="match status" value="1"/>
</dbReference>
<dbReference type="Gene3D" id="1.10.260.40">
    <property type="entry name" value="lambda repressor-like DNA-binding domains"/>
    <property type="match status" value="1"/>
</dbReference>
<dbReference type="PANTHER" id="PTHR35010:SF2">
    <property type="entry name" value="BLL4672 PROTEIN"/>
    <property type="match status" value="1"/>
</dbReference>
<dbReference type="Proteomes" id="UP001235712">
    <property type="component" value="Unassembled WGS sequence"/>
</dbReference>
<proteinExistence type="predicted"/>
<dbReference type="Pfam" id="PF13560">
    <property type="entry name" value="HTH_31"/>
    <property type="match status" value="1"/>
</dbReference>
<protein>
    <submittedName>
        <fullName evidence="3">Transcriptional regulator with XRE-family HTH domain</fullName>
    </submittedName>
</protein>
<accession>A0ABT9PEW6</accession>
<name>A0ABT9PEW6_9ACTN</name>
<evidence type="ECO:0000313" key="4">
    <source>
        <dbReference type="Proteomes" id="UP001235712"/>
    </source>
</evidence>
<reference evidence="3 4" key="1">
    <citation type="submission" date="2023-07" db="EMBL/GenBank/DDBJ databases">
        <title>Sequencing the genomes of 1000 actinobacteria strains.</title>
        <authorList>
            <person name="Klenk H.-P."/>
        </authorList>
    </citation>
    <scope>NUCLEOTIDE SEQUENCE [LARGE SCALE GENOMIC DNA]</scope>
    <source>
        <strain evidence="3 4">DSM 44388</strain>
    </source>
</reference>
<gene>
    <name evidence="3" type="ORF">J2S57_006464</name>
</gene>
<keyword evidence="4" id="KW-1185">Reference proteome</keyword>
<feature type="domain" description="HTH cro/C1-type" evidence="2">
    <location>
        <begin position="11"/>
        <end position="84"/>
    </location>
</feature>